<dbReference type="SUPFAM" id="SSF52799">
    <property type="entry name" value="(Phosphotyrosine protein) phosphatases II"/>
    <property type="match status" value="1"/>
</dbReference>
<evidence type="ECO:0000313" key="7">
    <source>
        <dbReference type="EMBL" id="GCB61672.1"/>
    </source>
</evidence>
<keyword evidence="3" id="KW-0904">Protein phosphatase</keyword>
<dbReference type="STRING" id="75743.A0A401NLD6"/>
<evidence type="ECO:0000256" key="1">
    <source>
        <dbReference type="ARBA" id="ARBA00008601"/>
    </source>
</evidence>
<dbReference type="GO" id="GO:0004722">
    <property type="term" value="F:protein serine/threonine phosphatase activity"/>
    <property type="evidence" value="ECO:0007669"/>
    <property type="project" value="UniProtKB-EC"/>
</dbReference>
<dbReference type="PANTHER" id="PTHR45682:SF3">
    <property type="entry name" value="DUAL SPECIFICITY PROTEIN PHOSPHATASE"/>
    <property type="match status" value="1"/>
</dbReference>
<feature type="domain" description="Tyrosine-protein phosphatase" evidence="5">
    <location>
        <begin position="44"/>
        <end position="191"/>
    </location>
</feature>
<dbReference type="GO" id="GO:0033549">
    <property type="term" value="F:MAP kinase phosphatase activity"/>
    <property type="evidence" value="ECO:0007669"/>
    <property type="project" value="TreeGrafter"/>
</dbReference>
<organism evidence="7 8">
    <name type="scientific">Scyliorhinus torazame</name>
    <name type="common">Cloudy catshark</name>
    <name type="synonym">Catulus torazame</name>
    <dbReference type="NCBI Taxonomy" id="75743"/>
    <lineage>
        <taxon>Eukaryota</taxon>
        <taxon>Metazoa</taxon>
        <taxon>Chordata</taxon>
        <taxon>Craniata</taxon>
        <taxon>Vertebrata</taxon>
        <taxon>Chondrichthyes</taxon>
        <taxon>Elasmobranchii</taxon>
        <taxon>Galeomorphii</taxon>
        <taxon>Galeoidea</taxon>
        <taxon>Carcharhiniformes</taxon>
        <taxon>Scyliorhinidae</taxon>
        <taxon>Scyliorhinus</taxon>
    </lineage>
</organism>
<dbReference type="Pfam" id="PF00782">
    <property type="entry name" value="DSPc"/>
    <property type="match status" value="1"/>
</dbReference>
<gene>
    <name evidence="7" type="ORF">scyTo_0011355</name>
</gene>
<comment type="function">
    <text evidence="3">Dual specificity phosphatase able to dephosphorylate phosphotyrosine, phosphoserine and phosphothreonine residues, with a preference for phosphotyrosine as a substrate.</text>
</comment>
<comment type="caution">
    <text evidence="7">The sequence shown here is derived from an EMBL/GenBank/DDBJ whole genome shotgun (WGS) entry which is preliminary data.</text>
</comment>
<protein>
    <recommendedName>
        <fullName evidence="3">Dual specificity protein phosphatase</fullName>
        <ecNumber evidence="3">3.1.3.16</ecNumber>
        <ecNumber evidence="3">3.1.3.48</ecNumber>
    </recommendedName>
</protein>
<dbReference type="PROSITE" id="PS50056">
    <property type="entry name" value="TYR_PHOSPHATASE_2"/>
    <property type="match status" value="1"/>
</dbReference>
<dbReference type="GO" id="GO:0043409">
    <property type="term" value="P:negative regulation of MAPK cascade"/>
    <property type="evidence" value="ECO:0007669"/>
    <property type="project" value="TreeGrafter"/>
</dbReference>
<comment type="catalytic activity">
    <reaction evidence="3">
        <text>O-phospho-L-threonyl-[protein] + H2O = L-threonyl-[protein] + phosphate</text>
        <dbReference type="Rhea" id="RHEA:47004"/>
        <dbReference type="Rhea" id="RHEA-COMP:11060"/>
        <dbReference type="Rhea" id="RHEA-COMP:11605"/>
        <dbReference type="ChEBI" id="CHEBI:15377"/>
        <dbReference type="ChEBI" id="CHEBI:30013"/>
        <dbReference type="ChEBI" id="CHEBI:43474"/>
        <dbReference type="ChEBI" id="CHEBI:61977"/>
        <dbReference type="EC" id="3.1.3.16"/>
    </reaction>
</comment>
<comment type="catalytic activity">
    <reaction evidence="3">
        <text>O-phospho-L-tyrosyl-[protein] + H2O = L-tyrosyl-[protein] + phosphate</text>
        <dbReference type="Rhea" id="RHEA:10684"/>
        <dbReference type="Rhea" id="RHEA-COMP:10136"/>
        <dbReference type="Rhea" id="RHEA-COMP:20101"/>
        <dbReference type="ChEBI" id="CHEBI:15377"/>
        <dbReference type="ChEBI" id="CHEBI:43474"/>
        <dbReference type="ChEBI" id="CHEBI:46858"/>
        <dbReference type="ChEBI" id="CHEBI:61978"/>
        <dbReference type="EC" id="3.1.3.48"/>
    </reaction>
</comment>
<dbReference type="InterPro" id="IPR000340">
    <property type="entry name" value="Dual-sp_phosphatase_cat-dom"/>
</dbReference>
<proteinExistence type="inferred from homology"/>
<accession>A0A401NLD6</accession>
<dbReference type="InterPro" id="IPR000387">
    <property type="entry name" value="Tyr_Pase_dom"/>
</dbReference>
<evidence type="ECO:0000256" key="4">
    <source>
        <dbReference type="SAM" id="MobiDB-lite"/>
    </source>
</evidence>
<dbReference type="EC" id="3.1.3.16" evidence="3"/>
<name>A0A401NLD6_SCYTO</name>
<dbReference type="InterPro" id="IPR020405">
    <property type="entry name" value="Atypical_DUSP_subfamA"/>
</dbReference>
<reference evidence="7 8" key="1">
    <citation type="journal article" date="2018" name="Nat. Ecol. Evol.">
        <title>Shark genomes provide insights into elasmobranch evolution and the origin of vertebrates.</title>
        <authorList>
            <person name="Hara Y"/>
            <person name="Yamaguchi K"/>
            <person name="Onimaru K"/>
            <person name="Kadota M"/>
            <person name="Koyanagi M"/>
            <person name="Keeley SD"/>
            <person name="Tatsumi K"/>
            <person name="Tanaka K"/>
            <person name="Motone F"/>
            <person name="Kageyama Y"/>
            <person name="Nozu R"/>
            <person name="Adachi N"/>
            <person name="Nishimura O"/>
            <person name="Nakagawa R"/>
            <person name="Tanegashima C"/>
            <person name="Kiyatake I"/>
            <person name="Matsumoto R"/>
            <person name="Murakumo K"/>
            <person name="Nishida K"/>
            <person name="Terakita A"/>
            <person name="Kuratani S"/>
            <person name="Sato K"/>
            <person name="Hyodo S Kuraku.S."/>
        </authorList>
    </citation>
    <scope>NUCLEOTIDE SEQUENCE [LARGE SCALE GENOMIC DNA]</scope>
</reference>
<feature type="region of interest" description="Disordered" evidence="4">
    <location>
        <begin position="1"/>
        <end position="24"/>
    </location>
</feature>
<dbReference type="PRINTS" id="PR01909">
    <property type="entry name" value="ADSPHPHTASEA"/>
</dbReference>
<dbReference type="EC" id="3.1.3.48" evidence="3"/>
<evidence type="ECO:0000256" key="2">
    <source>
        <dbReference type="PIRSR" id="PIRSR620405-1"/>
    </source>
</evidence>
<evidence type="ECO:0000313" key="8">
    <source>
        <dbReference type="Proteomes" id="UP000288216"/>
    </source>
</evidence>
<dbReference type="OrthoDB" id="426001at2759"/>
<dbReference type="GO" id="GO:0008138">
    <property type="term" value="F:protein tyrosine/serine/threonine phosphatase activity"/>
    <property type="evidence" value="ECO:0007669"/>
    <property type="project" value="UniProtKB-UniRule"/>
</dbReference>
<keyword evidence="8" id="KW-1185">Reference proteome</keyword>
<sequence>MASNEVTQFSGNPTFPRNSSPNCSTPTVAELEEILRNNRVPLSRIDEVWPNLYIGDLTVALDRFRLWKLGITHVLNAAHKQIASSGCQDFYGTSVDYYGIAAQDLPNFDIAAHFNSASEYIYRALDILGGKVFVHCTFGYSRSVSLVLAYLMTYHHLSLLNALKTVASHRRIFPNRGFLRQLRDFDTKLQEERIV</sequence>
<keyword evidence="3" id="KW-0378">Hydrolase</keyword>
<dbReference type="GO" id="GO:0004725">
    <property type="term" value="F:protein tyrosine phosphatase activity"/>
    <property type="evidence" value="ECO:0007669"/>
    <property type="project" value="UniProtKB-EC"/>
</dbReference>
<dbReference type="PRINTS" id="PR01908">
    <property type="entry name" value="ADSPHPHTASE"/>
</dbReference>
<dbReference type="EMBL" id="BFAA01005122">
    <property type="protein sequence ID" value="GCB61672.1"/>
    <property type="molecule type" value="Genomic_DNA"/>
</dbReference>
<dbReference type="Gene3D" id="3.90.190.10">
    <property type="entry name" value="Protein tyrosine phosphatase superfamily"/>
    <property type="match status" value="1"/>
</dbReference>
<evidence type="ECO:0000256" key="3">
    <source>
        <dbReference type="RuleBase" id="RU366038"/>
    </source>
</evidence>
<comment type="catalytic activity">
    <reaction evidence="3">
        <text>O-phospho-L-seryl-[protein] + H2O = L-seryl-[protein] + phosphate</text>
        <dbReference type="Rhea" id="RHEA:20629"/>
        <dbReference type="Rhea" id="RHEA-COMP:9863"/>
        <dbReference type="Rhea" id="RHEA-COMP:11604"/>
        <dbReference type="ChEBI" id="CHEBI:15377"/>
        <dbReference type="ChEBI" id="CHEBI:29999"/>
        <dbReference type="ChEBI" id="CHEBI:43474"/>
        <dbReference type="ChEBI" id="CHEBI:83421"/>
        <dbReference type="EC" id="3.1.3.16"/>
    </reaction>
</comment>
<comment type="similarity">
    <text evidence="1 3">Belongs to the protein-tyrosine phosphatase family. Non-receptor class dual specificity subfamily.</text>
</comment>
<dbReference type="Proteomes" id="UP000288216">
    <property type="component" value="Unassembled WGS sequence"/>
</dbReference>
<dbReference type="PROSITE" id="PS50054">
    <property type="entry name" value="TYR_PHOSPHATASE_DUAL"/>
    <property type="match status" value="1"/>
</dbReference>
<feature type="domain" description="Tyrosine specific protein phosphatases" evidence="6">
    <location>
        <begin position="112"/>
        <end position="170"/>
    </location>
</feature>
<dbReference type="PANTHER" id="PTHR45682">
    <property type="entry name" value="AGAP008228-PA"/>
    <property type="match status" value="1"/>
</dbReference>
<evidence type="ECO:0000259" key="5">
    <source>
        <dbReference type="PROSITE" id="PS50054"/>
    </source>
</evidence>
<evidence type="ECO:0000259" key="6">
    <source>
        <dbReference type="PROSITE" id="PS50056"/>
    </source>
</evidence>
<dbReference type="AlphaFoldDB" id="A0A401NLD6"/>
<dbReference type="SMART" id="SM00195">
    <property type="entry name" value="DSPc"/>
    <property type="match status" value="1"/>
</dbReference>
<dbReference type="OMA" id="KEKRWIF"/>
<dbReference type="InterPro" id="IPR020422">
    <property type="entry name" value="TYR_PHOSPHATASE_DUAL_dom"/>
</dbReference>
<feature type="active site" description="Phosphocysteine intermediate" evidence="2">
    <location>
        <position position="136"/>
    </location>
</feature>
<dbReference type="InterPro" id="IPR029021">
    <property type="entry name" value="Prot-tyrosine_phosphatase-like"/>
</dbReference>
<dbReference type="GO" id="GO:0005737">
    <property type="term" value="C:cytoplasm"/>
    <property type="evidence" value="ECO:0007669"/>
    <property type="project" value="TreeGrafter"/>
</dbReference>